<dbReference type="Pfam" id="PF00227">
    <property type="entry name" value="Proteasome"/>
    <property type="match status" value="1"/>
</dbReference>
<evidence type="ECO:0000256" key="5">
    <source>
        <dbReference type="RuleBase" id="RU000551"/>
    </source>
</evidence>
<dbReference type="InterPro" id="IPR029055">
    <property type="entry name" value="Ntn_hydrolases_N"/>
</dbReference>
<feature type="domain" description="Proteasome alpha-type subunits" evidence="6">
    <location>
        <begin position="6"/>
        <end position="28"/>
    </location>
</feature>
<dbReference type="PROSITE" id="PS00388">
    <property type="entry name" value="PROTEASOME_ALPHA_1"/>
    <property type="match status" value="1"/>
</dbReference>
<keyword evidence="1 5" id="KW-0963">Cytoplasm</keyword>
<dbReference type="InterPro" id="IPR001353">
    <property type="entry name" value="Proteasome_sua/b"/>
</dbReference>
<protein>
    <recommendedName>
        <fullName evidence="5">Proteasome subunit alpha type</fullName>
    </recommendedName>
</protein>
<evidence type="ECO:0000256" key="2">
    <source>
        <dbReference type="ARBA" id="ARBA00022942"/>
    </source>
</evidence>
<accession>A0A7S4U721</accession>
<dbReference type="PROSITE" id="PS51475">
    <property type="entry name" value="PROTEASOME_ALPHA_2"/>
    <property type="match status" value="1"/>
</dbReference>
<gene>
    <name evidence="7" type="ORF">GTHE00462_LOCUS31674</name>
</gene>
<evidence type="ECO:0000256" key="3">
    <source>
        <dbReference type="ARBA" id="ARBA00023242"/>
    </source>
</evidence>
<organism evidence="7">
    <name type="scientific">Guillardia theta</name>
    <name type="common">Cryptophyte</name>
    <name type="synonym">Cryptomonas phi</name>
    <dbReference type="NCBI Taxonomy" id="55529"/>
    <lineage>
        <taxon>Eukaryota</taxon>
        <taxon>Cryptophyceae</taxon>
        <taxon>Pyrenomonadales</taxon>
        <taxon>Geminigeraceae</taxon>
        <taxon>Guillardia</taxon>
    </lineage>
</organism>
<dbReference type="EMBL" id="HBKN01040483">
    <property type="protein sequence ID" value="CAE2328452.1"/>
    <property type="molecule type" value="Transcribed_RNA"/>
</dbReference>
<comment type="similarity">
    <text evidence="4 5">Belongs to the peptidase T1A family.</text>
</comment>
<dbReference type="AlphaFoldDB" id="A0A7S4U721"/>
<dbReference type="GO" id="GO:0019773">
    <property type="term" value="C:proteasome core complex, alpha-subunit complex"/>
    <property type="evidence" value="ECO:0007669"/>
    <property type="project" value="UniProtKB-UniRule"/>
</dbReference>
<dbReference type="PANTHER" id="PTHR11599">
    <property type="entry name" value="PROTEASOME SUBUNIT ALPHA/BETA"/>
    <property type="match status" value="1"/>
</dbReference>
<comment type="subunit">
    <text evidence="5">The 26S proteasome consists of a 20S proteasome core and two 19S regulatory subunits.</text>
</comment>
<dbReference type="OMA" id="NTQVYGK"/>
<reference evidence="7" key="1">
    <citation type="submission" date="2021-01" db="EMBL/GenBank/DDBJ databases">
        <authorList>
            <person name="Corre E."/>
            <person name="Pelletier E."/>
            <person name="Niang G."/>
            <person name="Scheremetjew M."/>
            <person name="Finn R."/>
            <person name="Kale V."/>
            <person name="Holt S."/>
            <person name="Cochrane G."/>
            <person name="Meng A."/>
            <person name="Brown T."/>
            <person name="Cohen L."/>
        </authorList>
    </citation>
    <scope>NUCLEOTIDE SEQUENCE</scope>
    <source>
        <strain evidence="7">CCMP 2712</strain>
    </source>
</reference>
<dbReference type="InterPro" id="IPR050115">
    <property type="entry name" value="Proteasome_alpha"/>
</dbReference>
<name>A0A7S4U721_GUITH</name>
<evidence type="ECO:0000256" key="4">
    <source>
        <dbReference type="PROSITE-ProRule" id="PRU00808"/>
    </source>
</evidence>
<dbReference type="GO" id="GO:0005634">
    <property type="term" value="C:nucleus"/>
    <property type="evidence" value="ECO:0007669"/>
    <property type="project" value="UniProtKB-SubCell"/>
</dbReference>
<dbReference type="InterPro" id="IPR000426">
    <property type="entry name" value="Proteasome_asu_N"/>
</dbReference>
<evidence type="ECO:0000313" key="7">
    <source>
        <dbReference type="EMBL" id="CAE2328452.1"/>
    </source>
</evidence>
<dbReference type="Gene3D" id="3.60.20.10">
    <property type="entry name" value="Glutamine Phosphoribosylpyrophosphate, subunit 1, domain 1"/>
    <property type="match status" value="1"/>
</dbReference>
<sequence length="255" mass="28378">MFRNQYDTDVTTWSPQGRIHQVEYAMEAVKQGSACVGVKSKTHAVLTALKRSTNDMSSYQKKIFKVDEHMGIAISGLTADARSLCMYMRTECLQHKYVYESPVPVQRLVIDIADKCQGCTQSASARPYGVGLLVAGMDQTGPHVYYNCPSGNYYEYKAMTIGARSQAAKTYLEKHFASFENLELKDLVKHALTALKETSQNGDINAKNASVAIVGIDHPFTTYDEENVQQFIDLLDKDEISEGATKTETDTAMQE</sequence>
<proteinExistence type="inferred from homology"/>
<dbReference type="SUPFAM" id="SSF56235">
    <property type="entry name" value="N-terminal nucleophile aminohydrolases (Ntn hydrolases)"/>
    <property type="match status" value="1"/>
</dbReference>
<dbReference type="SMART" id="SM00948">
    <property type="entry name" value="Proteasome_A_N"/>
    <property type="match status" value="1"/>
</dbReference>
<evidence type="ECO:0000256" key="1">
    <source>
        <dbReference type="ARBA" id="ARBA00022490"/>
    </source>
</evidence>
<keyword evidence="3 5" id="KW-0539">Nucleus</keyword>
<dbReference type="InterPro" id="IPR023332">
    <property type="entry name" value="Proteasome_alpha-type"/>
</dbReference>
<dbReference type="CDD" id="cd03749">
    <property type="entry name" value="proteasome_alpha_type_1"/>
    <property type="match status" value="1"/>
</dbReference>
<evidence type="ECO:0000259" key="6">
    <source>
        <dbReference type="PROSITE" id="PS00388"/>
    </source>
</evidence>
<dbReference type="GO" id="GO:0005737">
    <property type="term" value="C:cytoplasm"/>
    <property type="evidence" value="ECO:0007669"/>
    <property type="project" value="UniProtKB-SubCell"/>
</dbReference>
<keyword evidence="2 4" id="KW-0647">Proteasome</keyword>
<dbReference type="Pfam" id="PF10584">
    <property type="entry name" value="Proteasome_A_N"/>
    <property type="match status" value="1"/>
</dbReference>
<dbReference type="InterPro" id="IPR035144">
    <property type="entry name" value="Proteasome_alpha1"/>
</dbReference>
<dbReference type="FunFam" id="3.60.20.10:FF:000016">
    <property type="entry name" value="Proteasome subunit alpha type-6"/>
    <property type="match status" value="1"/>
</dbReference>
<dbReference type="GO" id="GO:0006511">
    <property type="term" value="P:ubiquitin-dependent protein catabolic process"/>
    <property type="evidence" value="ECO:0007669"/>
    <property type="project" value="InterPro"/>
</dbReference>
<comment type="subcellular location">
    <subcellularLocation>
        <location evidence="5">Cytoplasm</location>
    </subcellularLocation>
    <subcellularLocation>
        <location evidence="5">Nucleus</location>
    </subcellularLocation>
</comment>